<keyword evidence="3 7" id="KW-0812">Transmembrane</keyword>
<comment type="subcellular location">
    <subcellularLocation>
        <location evidence="1">Membrane</location>
        <topology evidence="1">Multi-pass membrane protein</topology>
    </subcellularLocation>
</comment>
<dbReference type="EMBL" id="JAFCLK010000016">
    <property type="protein sequence ID" value="MBR1137744.1"/>
    <property type="molecule type" value="Genomic_DNA"/>
</dbReference>
<feature type="transmembrane region" description="Helical" evidence="7">
    <location>
        <begin position="386"/>
        <end position="409"/>
    </location>
</feature>
<feature type="transmembrane region" description="Helical" evidence="7">
    <location>
        <begin position="294"/>
        <end position="311"/>
    </location>
</feature>
<feature type="transmembrane region" description="Helical" evidence="7">
    <location>
        <begin position="346"/>
        <end position="365"/>
    </location>
</feature>
<feature type="transmembrane region" description="Helical" evidence="7">
    <location>
        <begin position="318"/>
        <end position="340"/>
    </location>
</feature>
<dbReference type="Gene3D" id="1.10.357.140">
    <property type="entry name" value="UbiA prenyltransferase"/>
    <property type="match status" value="1"/>
</dbReference>
<evidence type="ECO:0000256" key="4">
    <source>
        <dbReference type="ARBA" id="ARBA00022989"/>
    </source>
</evidence>
<keyword evidence="5 7" id="KW-0472">Membrane</keyword>
<dbReference type="PANTHER" id="PTHR11048:SF5">
    <property type="entry name" value="DECAPRENYL-PHOSPHATE PHOSPHORIBOSYLTRANSFERASE"/>
    <property type="match status" value="1"/>
</dbReference>
<feature type="transmembrane region" description="Helical" evidence="7">
    <location>
        <begin position="220"/>
        <end position="243"/>
    </location>
</feature>
<evidence type="ECO:0000313" key="8">
    <source>
        <dbReference type="EMBL" id="MBR1137744.1"/>
    </source>
</evidence>
<protein>
    <submittedName>
        <fullName evidence="8">UbiA family prenyltransferase</fullName>
    </submittedName>
</protein>
<keyword evidence="2" id="KW-1003">Cell membrane</keyword>
<comment type="caution">
    <text evidence="8">The sequence shown here is derived from an EMBL/GenBank/DDBJ whole genome shotgun (WGS) entry which is preliminary data.</text>
</comment>
<dbReference type="NCBIfam" id="NF006088">
    <property type="entry name" value="PRK08238.1"/>
    <property type="match status" value="1"/>
</dbReference>
<dbReference type="InterPro" id="IPR000537">
    <property type="entry name" value="UbiA_prenyltransferase"/>
</dbReference>
<dbReference type="Pfam" id="PF01040">
    <property type="entry name" value="UbiA"/>
    <property type="match status" value="1"/>
</dbReference>
<dbReference type="InterPro" id="IPR039653">
    <property type="entry name" value="Prenyltransferase"/>
</dbReference>
<proteinExistence type="predicted"/>
<feature type="transmembrane region" description="Helical" evidence="7">
    <location>
        <begin position="421"/>
        <end position="439"/>
    </location>
</feature>
<reference evidence="9" key="1">
    <citation type="journal article" date="2021" name="ISME J.">
        <title>Evolutionary origin and ecological implication of a unique nif island in free-living Bradyrhizobium lineages.</title>
        <authorList>
            <person name="Tao J."/>
        </authorList>
    </citation>
    <scope>NUCLEOTIDE SEQUENCE [LARGE SCALE GENOMIC DNA]</scope>
    <source>
        <strain evidence="9">SZCCT0094</strain>
    </source>
</reference>
<evidence type="ECO:0000256" key="7">
    <source>
        <dbReference type="SAM" id="Phobius"/>
    </source>
</evidence>
<dbReference type="InterPro" id="IPR044878">
    <property type="entry name" value="UbiA_sf"/>
</dbReference>
<dbReference type="PANTHER" id="PTHR11048">
    <property type="entry name" value="PRENYLTRANSFERASES"/>
    <property type="match status" value="1"/>
</dbReference>
<keyword evidence="9" id="KW-1185">Reference proteome</keyword>
<evidence type="ECO:0000256" key="6">
    <source>
        <dbReference type="SAM" id="MobiDB-lite"/>
    </source>
</evidence>
<evidence type="ECO:0000256" key="1">
    <source>
        <dbReference type="ARBA" id="ARBA00004141"/>
    </source>
</evidence>
<keyword evidence="4 7" id="KW-1133">Transmembrane helix</keyword>
<evidence type="ECO:0000256" key="3">
    <source>
        <dbReference type="ARBA" id="ARBA00022692"/>
    </source>
</evidence>
<feature type="transmembrane region" description="Helical" evidence="7">
    <location>
        <begin position="263"/>
        <end position="288"/>
    </location>
</feature>
<evidence type="ECO:0000256" key="5">
    <source>
        <dbReference type="ARBA" id="ARBA00023136"/>
    </source>
</evidence>
<feature type="region of interest" description="Disordered" evidence="6">
    <location>
        <begin position="1"/>
        <end position="21"/>
    </location>
</feature>
<name>A0ABS5G901_9BRAD</name>
<sequence>MPLPYQDTTGPGDAGPLRDARMRGGRPLVVDVDDVLMQTSLSSEAIWSEIAHRPAAAIALAAAVLRGPAELKRRLANSAHFDPARLAYDTETVAYMLRVLGEGRPVYLASDTYDSALVGAIAQHLGVFTAWTASADGARLDPEAMSLLQSWSQGFDYLGHDSEVLPAGATRIPRRSPAAPSVATSDPVGWRVWAKLLRVHQWAKNALVLVPMLTAHQFGLWPAITALFAALAFSLGASAAYILNDLVDVSADRAHATKRERPIASGAIAPAQAIAAMALLLIGAITIAAVVSPAFLGVLAGYLALTTAYSFRLKRLALLDVVTLAVLYTIRVVAGAVAIGVAMSEWLFAFSLFIFMALALVKRYVELDRRSSGDRPLSRDYQPNDRAMIAVLAAAAGFNAVVIFTLYISSDAVRALYGHPQIMWASCPVLMYWVARVMLFAQRGLIDDDPVIFALKDRVSWLALGTIGAIMLAAM</sequence>
<organism evidence="8 9">
    <name type="scientific">Bradyrhizobium denitrificans</name>
    <dbReference type="NCBI Taxonomy" id="2734912"/>
    <lineage>
        <taxon>Bacteria</taxon>
        <taxon>Pseudomonadati</taxon>
        <taxon>Pseudomonadota</taxon>
        <taxon>Alphaproteobacteria</taxon>
        <taxon>Hyphomicrobiales</taxon>
        <taxon>Nitrobacteraceae</taxon>
        <taxon>Bradyrhizobium</taxon>
    </lineage>
</organism>
<dbReference type="CDD" id="cd13963">
    <property type="entry name" value="PT_UbiA_2"/>
    <property type="match status" value="1"/>
</dbReference>
<dbReference type="RefSeq" id="WP_172236951.1">
    <property type="nucleotide sequence ID" value="NZ_JABFDP010000013.1"/>
</dbReference>
<accession>A0ABS5G901</accession>
<evidence type="ECO:0000313" key="9">
    <source>
        <dbReference type="Proteomes" id="UP001314635"/>
    </source>
</evidence>
<gene>
    <name evidence="8" type="ORF">JQ619_18400</name>
</gene>
<dbReference type="Proteomes" id="UP001314635">
    <property type="component" value="Unassembled WGS sequence"/>
</dbReference>
<evidence type="ECO:0000256" key="2">
    <source>
        <dbReference type="ARBA" id="ARBA00022475"/>
    </source>
</evidence>